<dbReference type="Pfam" id="PF03816">
    <property type="entry name" value="LytR_cpsA_psr"/>
    <property type="match status" value="1"/>
</dbReference>
<feature type="compositionally biased region" description="Basic residues" evidence="2">
    <location>
        <begin position="385"/>
        <end position="412"/>
    </location>
</feature>
<evidence type="ECO:0000256" key="2">
    <source>
        <dbReference type="SAM" id="MobiDB-lite"/>
    </source>
</evidence>
<keyword evidence="3" id="KW-0472">Membrane</keyword>
<sequence>MGGGAAQRSHRWVLLKGRLVAGIASAFVMAITGIGWTGYHTALGRIIISHALPNGAASLGDNQNILLMGLDSRLDQNGRPLPQEVYDGLHAGDETSGGYNANVLIVVHISDRDGPVTAVSIPRDDYAELPGCPGSVCTGKIKQAYGLAYQQSLNTQAAGDSGGAGSTDLAAREQTAREAGRKAEISAVSDFLGISVDHFVEVTLGAFYQIAKAVEPITVCLNGDTRDSYSGADFHQGVQRIDAADAMAFVRQRRDENDGSFTDFDRTRRQQAFLVSLVEAARSGGALSSVSGLRKMLEVARDNVAVDAGLDLGQFAARASRLTGRPLSLYTLPISGFGKDANGSDINLVDLAAIRRIVNERFMSDAPAALDAASRGGPVTARADRTRHPRRRQRQLARRTRGRPRGGPHRPGLHPGQRHDRRRRGRRQHDRIRSRRRRGRAGPVRATARARDRGSHGGLRNRPADRGNAVSRGGLPLPFRSPTRRGRRRAVVRAGECGRRHRQRRPRPGADRPQPDDGLERPLRQVTARPDPFYCSPNRMVSIAVITDERPPRGGTLLGKDNDDHRIGCIAGIALQGLHERDRLGRRRRHGCPASSDLRHRTHPRRRLAQAAVAAAGEADGGERGRAGRRARRRPGPQPLRGLHRRHRHHRR</sequence>
<dbReference type="InterPro" id="IPR050922">
    <property type="entry name" value="LytR/CpsA/Psr_CW_biosynth"/>
</dbReference>
<dbReference type="NCBIfam" id="TIGR00350">
    <property type="entry name" value="lytR_cpsA_psr"/>
    <property type="match status" value="1"/>
</dbReference>
<dbReference type="EMBL" id="JAOG01000003">
    <property type="protein sequence ID" value="EUA53846.1"/>
    <property type="molecule type" value="Genomic_DNA"/>
</dbReference>
<comment type="similarity">
    <text evidence="1">Belongs to the LytR/CpsA/Psr (LCP) family.</text>
</comment>
<feature type="compositionally biased region" description="Basic and acidic residues" evidence="2">
    <location>
        <begin position="508"/>
        <end position="523"/>
    </location>
</feature>
<accession>X8CDF4</accession>
<dbReference type="AlphaFoldDB" id="X8CDF4"/>
<evidence type="ECO:0000313" key="5">
    <source>
        <dbReference type="EMBL" id="EUA53846.1"/>
    </source>
</evidence>
<evidence type="ECO:0000313" key="6">
    <source>
        <dbReference type="Proteomes" id="UP000020825"/>
    </source>
</evidence>
<feature type="transmembrane region" description="Helical" evidence="3">
    <location>
        <begin position="20"/>
        <end position="39"/>
    </location>
</feature>
<feature type="compositionally biased region" description="Basic residues" evidence="2">
    <location>
        <begin position="419"/>
        <end position="440"/>
    </location>
</feature>
<feature type="compositionally biased region" description="Basic residues" evidence="2">
    <location>
        <begin position="482"/>
        <end position="491"/>
    </location>
</feature>
<dbReference type="PANTHER" id="PTHR33392:SF6">
    <property type="entry name" value="POLYISOPRENYL-TEICHOIC ACID--PEPTIDOGLYCAN TEICHOIC ACID TRANSFERASE TAGU"/>
    <property type="match status" value="1"/>
</dbReference>
<feature type="region of interest" description="Disordered" evidence="2">
    <location>
        <begin position="586"/>
        <end position="652"/>
    </location>
</feature>
<proteinExistence type="inferred from homology"/>
<dbReference type="Proteomes" id="UP000020825">
    <property type="component" value="Unassembled WGS sequence"/>
</dbReference>
<gene>
    <name evidence="5" type="ORF">I550_5484</name>
</gene>
<name>X8CDF4_MYCIT</name>
<dbReference type="PATRIC" id="fig|1299331.3.peg.5359"/>
<dbReference type="InterPro" id="IPR004474">
    <property type="entry name" value="LytR_CpsA_psr"/>
</dbReference>
<evidence type="ECO:0000259" key="4">
    <source>
        <dbReference type="Pfam" id="PF03816"/>
    </source>
</evidence>
<keyword evidence="3" id="KW-0812">Transmembrane</keyword>
<dbReference type="Gene3D" id="3.40.630.190">
    <property type="entry name" value="LCP protein"/>
    <property type="match status" value="1"/>
</dbReference>
<organism evidence="5 6">
    <name type="scientific">Mycobacterium intracellulare 1956</name>
    <dbReference type="NCBI Taxonomy" id="1299331"/>
    <lineage>
        <taxon>Bacteria</taxon>
        <taxon>Bacillati</taxon>
        <taxon>Actinomycetota</taxon>
        <taxon>Actinomycetes</taxon>
        <taxon>Mycobacteriales</taxon>
        <taxon>Mycobacteriaceae</taxon>
        <taxon>Mycobacterium</taxon>
        <taxon>Mycobacterium avium complex (MAC)</taxon>
    </lineage>
</organism>
<feature type="compositionally biased region" description="Low complexity" evidence="2">
    <location>
        <begin position="609"/>
        <end position="618"/>
    </location>
</feature>
<comment type="caution">
    <text evidence="5">The sequence shown here is derived from an EMBL/GenBank/DDBJ whole genome shotgun (WGS) entry which is preliminary data.</text>
</comment>
<feature type="domain" description="Cell envelope-related transcriptional attenuator" evidence="4">
    <location>
        <begin position="101"/>
        <end position="281"/>
    </location>
</feature>
<keyword evidence="3" id="KW-1133">Transmembrane helix</keyword>
<feature type="compositionally biased region" description="Basic residues" evidence="2">
    <location>
        <begin position="642"/>
        <end position="652"/>
    </location>
</feature>
<reference evidence="5 6" key="1">
    <citation type="submission" date="2013-12" db="EMBL/GenBank/DDBJ databases">
        <authorList>
            <person name="Zelazny A."/>
            <person name="Olivier K."/>
            <person name="Holland S."/>
            <person name="Lenaerts A."/>
            <person name="Ordway D."/>
            <person name="DeGroote M.A."/>
            <person name="Parker T."/>
            <person name="Sizemore C."/>
            <person name="Tallon L.J."/>
            <person name="Sadzewicz L.K."/>
            <person name="Sengamalay N."/>
            <person name="Fraser C.M."/>
            <person name="Hine E."/>
            <person name="Shefchek K.A."/>
            <person name="Das S.P."/>
            <person name="Tettelin H."/>
        </authorList>
    </citation>
    <scope>NUCLEOTIDE SEQUENCE [LARGE SCALE GENOMIC DNA]</scope>
    <source>
        <strain evidence="5 6">1956</strain>
    </source>
</reference>
<evidence type="ECO:0000256" key="3">
    <source>
        <dbReference type="SAM" id="Phobius"/>
    </source>
</evidence>
<protein>
    <submittedName>
        <fullName evidence="5">Cell envelope-related function transcriptional attenuator common domain protein</fullName>
    </submittedName>
</protein>
<feature type="region of interest" description="Disordered" evidence="2">
    <location>
        <begin position="369"/>
        <end position="532"/>
    </location>
</feature>
<dbReference type="PANTHER" id="PTHR33392">
    <property type="entry name" value="POLYISOPRENYL-TEICHOIC ACID--PEPTIDOGLYCAN TEICHOIC ACID TRANSFERASE TAGU"/>
    <property type="match status" value="1"/>
</dbReference>
<evidence type="ECO:0000256" key="1">
    <source>
        <dbReference type="ARBA" id="ARBA00006068"/>
    </source>
</evidence>